<dbReference type="InterPro" id="IPR018062">
    <property type="entry name" value="HTH_AraC-typ_CS"/>
</dbReference>
<evidence type="ECO:0000256" key="1">
    <source>
        <dbReference type="ARBA" id="ARBA00023015"/>
    </source>
</evidence>
<feature type="domain" description="HTH araC/xylS-type" evidence="4">
    <location>
        <begin position="200"/>
        <end position="298"/>
    </location>
</feature>
<dbReference type="Pfam" id="PF12833">
    <property type="entry name" value="HTH_18"/>
    <property type="match status" value="1"/>
</dbReference>
<keyword evidence="6" id="KW-1185">Reference proteome</keyword>
<evidence type="ECO:0000256" key="3">
    <source>
        <dbReference type="ARBA" id="ARBA00023163"/>
    </source>
</evidence>
<dbReference type="STRING" id="56779.SAMN05421834_11037"/>
<dbReference type="PRINTS" id="PR00032">
    <property type="entry name" value="HTHARAC"/>
</dbReference>
<proteinExistence type="predicted"/>
<dbReference type="PROSITE" id="PS00041">
    <property type="entry name" value="HTH_ARAC_FAMILY_1"/>
    <property type="match status" value="1"/>
</dbReference>
<sequence length="305" mass="36311">MKELYDPMEDKSFWIQKQKFKESYEMENRHYHNHYELYYLLSGERYYFIKDRSYHVRSGDLVLINKNALHHTSNANGFQHEKIMIYFKEEYISSLFNPEKMIDLFSIFQHQSNIISLDIKNQEIIKQLLLKLLAEYNSFKLAVKNNSQQIMTDQITSDSKKENEFHLKIMLAELLYRIKKIRKSENRDFKHTSSLHKTISDIAKYIGQNYENEISLGSTADRFSLNPCYLSTKFKEISGFSFIEYLNLIRLKEAKKLLKESDLNITEISEAVGFNTLSHFGRMFKKHNDLSPSKYRKVNSRKNSL</sequence>
<protein>
    <submittedName>
        <fullName evidence="5">AraC-type DNA-binding protein</fullName>
    </submittedName>
</protein>
<evidence type="ECO:0000259" key="4">
    <source>
        <dbReference type="PROSITE" id="PS01124"/>
    </source>
</evidence>
<dbReference type="GO" id="GO:0003700">
    <property type="term" value="F:DNA-binding transcription factor activity"/>
    <property type="evidence" value="ECO:0007669"/>
    <property type="project" value="InterPro"/>
</dbReference>
<name>A0A1N6WQH6_9FIRM</name>
<dbReference type="InterPro" id="IPR037923">
    <property type="entry name" value="HTH-like"/>
</dbReference>
<dbReference type="Proteomes" id="UP000185669">
    <property type="component" value="Unassembled WGS sequence"/>
</dbReference>
<dbReference type="InterPro" id="IPR014710">
    <property type="entry name" value="RmlC-like_jellyroll"/>
</dbReference>
<dbReference type="SUPFAM" id="SSF46689">
    <property type="entry name" value="Homeodomain-like"/>
    <property type="match status" value="2"/>
</dbReference>
<dbReference type="RefSeq" id="WP_084566137.1">
    <property type="nucleotide sequence ID" value="NZ_FTNC01000010.1"/>
</dbReference>
<evidence type="ECO:0000313" key="6">
    <source>
        <dbReference type="Proteomes" id="UP000185669"/>
    </source>
</evidence>
<dbReference type="InterPro" id="IPR009057">
    <property type="entry name" value="Homeodomain-like_sf"/>
</dbReference>
<dbReference type="PANTHER" id="PTHR43280">
    <property type="entry name" value="ARAC-FAMILY TRANSCRIPTIONAL REGULATOR"/>
    <property type="match status" value="1"/>
</dbReference>
<organism evidence="5 6">
    <name type="scientific">Halanaerobium kushneri</name>
    <dbReference type="NCBI Taxonomy" id="56779"/>
    <lineage>
        <taxon>Bacteria</taxon>
        <taxon>Bacillati</taxon>
        <taxon>Bacillota</taxon>
        <taxon>Clostridia</taxon>
        <taxon>Halanaerobiales</taxon>
        <taxon>Halanaerobiaceae</taxon>
        <taxon>Halanaerobium</taxon>
    </lineage>
</organism>
<reference evidence="6" key="1">
    <citation type="submission" date="2017-01" db="EMBL/GenBank/DDBJ databases">
        <authorList>
            <person name="Varghese N."/>
            <person name="Submissions S."/>
        </authorList>
    </citation>
    <scope>NUCLEOTIDE SEQUENCE [LARGE SCALE GENOMIC DNA]</scope>
    <source>
        <strain evidence="6">ATCC 700103</strain>
    </source>
</reference>
<dbReference type="InterPro" id="IPR018060">
    <property type="entry name" value="HTH_AraC"/>
</dbReference>
<keyword evidence="1" id="KW-0805">Transcription regulation</keyword>
<accession>A0A1N6WQH6</accession>
<gene>
    <name evidence="5" type="ORF">SAMN05421834_11037</name>
</gene>
<keyword evidence="3" id="KW-0804">Transcription</keyword>
<evidence type="ECO:0000313" key="5">
    <source>
        <dbReference type="EMBL" id="SIQ92359.1"/>
    </source>
</evidence>
<dbReference type="Gene3D" id="1.10.10.60">
    <property type="entry name" value="Homeodomain-like"/>
    <property type="match status" value="2"/>
</dbReference>
<dbReference type="Pfam" id="PF02311">
    <property type="entry name" value="AraC_binding"/>
    <property type="match status" value="1"/>
</dbReference>
<dbReference type="OrthoDB" id="9782911at2"/>
<dbReference type="SUPFAM" id="SSF51215">
    <property type="entry name" value="Regulatory protein AraC"/>
    <property type="match status" value="1"/>
</dbReference>
<dbReference type="InterPro" id="IPR003313">
    <property type="entry name" value="AraC-bd"/>
</dbReference>
<dbReference type="SMART" id="SM00342">
    <property type="entry name" value="HTH_ARAC"/>
    <property type="match status" value="1"/>
</dbReference>
<dbReference type="AlphaFoldDB" id="A0A1N6WQH6"/>
<dbReference type="PANTHER" id="PTHR43280:SF28">
    <property type="entry name" value="HTH-TYPE TRANSCRIPTIONAL ACTIVATOR RHAS"/>
    <property type="match status" value="1"/>
</dbReference>
<keyword evidence="2 5" id="KW-0238">DNA-binding</keyword>
<dbReference type="InterPro" id="IPR020449">
    <property type="entry name" value="Tscrpt_reg_AraC-type_HTH"/>
</dbReference>
<dbReference type="GO" id="GO:0043565">
    <property type="term" value="F:sequence-specific DNA binding"/>
    <property type="evidence" value="ECO:0007669"/>
    <property type="project" value="InterPro"/>
</dbReference>
<dbReference type="EMBL" id="FTNC01000010">
    <property type="protein sequence ID" value="SIQ92359.1"/>
    <property type="molecule type" value="Genomic_DNA"/>
</dbReference>
<dbReference type="PROSITE" id="PS01124">
    <property type="entry name" value="HTH_ARAC_FAMILY_2"/>
    <property type="match status" value="1"/>
</dbReference>
<dbReference type="Gene3D" id="2.60.120.10">
    <property type="entry name" value="Jelly Rolls"/>
    <property type="match status" value="1"/>
</dbReference>
<evidence type="ECO:0000256" key="2">
    <source>
        <dbReference type="ARBA" id="ARBA00023125"/>
    </source>
</evidence>